<evidence type="ECO:0000313" key="2">
    <source>
        <dbReference type="Proteomes" id="UP001162992"/>
    </source>
</evidence>
<keyword evidence="2" id="KW-1185">Reference proteome</keyword>
<proteinExistence type="predicted"/>
<reference evidence="2" key="1">
    <citation type="journal article" date="2024" name="Proc. Natl. Acad. Sci. U.S.A.">
        <title>Extraordinary preservation of gene collinearity over three hundred million years revealed in homosporous lycophytes.</title>
        <authorList>
            <person name="Li C."/>
            <person name="Wickell D."/>
            <person name="Kuo L.Y."/>
            <person name="Chen X."/>
            <person name="Nie B."/>
            <person name="Liao X."/>
            <person name="Peng D."/>
            <person name="Ji J."/>
            <person name="Jenkins J."/>
            <person name="Williams M."/>
            <person name="Shu S."/>
            <person name="Plott C."/>
            <person name="Barry K."/>
            <person name="Rajasekar S."/>
            <person name="Grimwood J."/>
            <person name="Han X."/>
            <person name="Sun S."/>
            <person name="Hou Z."/>
            <person name="He W."/>
            <person name="Dai G."/>
            <person name="Sun C."/>
            <person name="Schmutz J."/>
            <person name="Leebens-Mack J.H."/>
            <person name="Li F.W."/>
            <person name="Wang L."/>
        </authorList>
    </citation>
    <scope>NUCLEOTIDE SEQUENCE [LARGE SCALE GENOMIC DNA]</scope>
    <source>
        <strain evidence="2">cv. PW_Plant_1</strain>
    </source>
</reference>
<comment type="caution">
    <text evidence="1">The sequence shown here is derived from an EMBL/GenBank/DDBJ whole genome shotgun (WGS) entry which is preliminary data.</text>
</comment>
<dbReference type="EMBL" id="CM055096">
    <property type="protein sequence ID" value="KAJ7554807.1"/>
    <property type="molecule type" value="Genomic_DNA"/>
</dbReference>
<organism evidence="1 2">
    <name type="scientific">Diphasiastrum complanatum</name>
    <name type="common">Issler's clubmoss</name>
    <name type="synonym">Lycopodium complanatum</name>
    <dbReference type="NCBI Taxonomy" id="34168"/>
    <lineage>
        <taxon>Eukaryota</taxon>
        <taxon>Viridiplantae</taxon>
        <taxon>Streptophyta</taxon>
        <taxon>Embryophyta</taxon>
        <taxon>Tracheophyta</taxon>
        <taxon>Lycopodiopsida</taxon>
        <taxon>Lycopodiales</taxon>
        <taxon>Lycopodiaceae</taxon>
        <taxon>Lycopodioideae</taxon>
        <taxon>Diphasiastrum</taxon>
    </lineage>
</organism>
<name>A0ACC2DLC1_DIPCM</name>
<protein>
    <submittedName>
        <fullName evidence="1">Uncharacterized protein</fullName>
    </submittedName>
</protein>
<dbReference type="Proteomes" id="UP001162992">
    <property type="component" value="Chromosome 5"/>
</dbReference>
<gene>
    <name evidence="1" type="ORF">O6H91_05G010100</name>
</gene>
<evidence type="ECO:0000313" key="1">
    <source>
        <dbReference type="EMBL" id="KAJ7554807.1"/>
    </source>
</evidence>
<sequence length="1082" mass="117319">MLAVIAPCASTGRGASFRKLSPLLVACPRWRSGAGNRPPLLRLWDSMRVLSNGSSDTVAGQSAWYCSSRVGSGRGGGDSGSSEEVPEDPHDPGSNGANGKGSGSESSSEAGGESSSGAGAGGENGAGSGDGGRGKGRRPGLIQRLLKGSGSERGGGKGSEESAAAAEAEVKEGESVPVAEDAAQSTSAIVPAGPRAENFPRVLAVPVTRRPLFPGFYTPVNIKDPKLAEALTELRARGTPYVGVFLSKSSEQLRKELKEKEAHDKGQPAEQDAHEDDEVTGRALYGRLHEYGTFAQVLNVIKSADGDGLGQVILMGHRRLRLTGMVTEDPLTVSVEHVKEKSYDDSSDIMKATFLEVVGTLKDLIRFNPLYKENIQVFVQNTGSFNAARVADFGAAITTADDSVLQEVLEQTDVEKRLGLTLMLLKKELEIAKIQASIAKTVEEKISGEQRRFFLMEQLKAIKKELGLETDDKTALTAKFRERLDARKQGCPTHVLLVIEEELAKLQALEPSSSEFNVTRNYLDWLTSLPWGHYSEENFDVQQAQKILDDDHYGLADVKERILEFIAVGKLRGTALGKIICLAGPPGVGKTSIGRSIAHALNRKFYRFSVGGLGDVAEIKGHRRTYVGAMPGKMVQCLKTIGTSNPLVLIDEIDKLGRGHAGDPASALLELLDPEQNANFLDHYLDVPIDLSKVLFVCTANLVEMIPAPLLDRMEVLRLVGYITDEKMHIARDYLERTAQESSGVKPEQVQISDGALHTLIETYCREAGVRSLQKHMEKIYRKVALKLVRSEADAVDNREGELTLVDVSGKLHTTEVDPAIIIEEEKVNTELPKPKQPAGAAERKESVLSPEEVHKSKIVIDETNLHEYVGNPIFQNDRIYDETPIGVVMGLAWTAMGGSTLYIETSLIEQGEGKGALQLTGQLGDVMKESATIAHTLARAILREKDPNNTFFFNSRLHLHVPAGATPKDGPSAGCTMITSLLSLAMNKPVKKDVAMTGEVTLTGRILPIGGVKEKTVASRRSGVKVIIFPIANKRDFDELLPHVKENLDVHFVETYEEIFQLAFDQHQGASIANDSLESNT</sequence>
<accession>A0ACC2DLC1</accession>